<sequence length="193" mass="21406">MPSTPRIAPAAQPLSAELAAAMERLLPPGTTPPQLFLTVARNEGLFRFLVDSGLLGPAGLLDGRRLPRALREAVILRTCVATGNDYEFNLHVQTISERMGLNWVQIEDVRREQPEPALWSREQRAAMELVDALVPRLQVSDATFAACREHLDEVTMIEITQLAGMYVAVAMQVALARPALDHYRYPEPVLVRA</sequence>
<dbReference type="EMBL" id="SMLM01000001">
    <property type="protein sequence ID" value="TFZ06672.1"/>
    <property type="molecule type" value="Genomic_DNA"/>
</dbReference>
<reference evidence="2 3" key="1">
    <citation type="submission" date="2019-03" db="EMBL/GenBank/DDBJ databases">
        <title>Ramlibacter henchirensis DSM 14656, whole genome shotgun sequence.</title>
        <authorList>
            <person name="Zhang X."/>
            <person name="Feng G."/>
            <person name="Zhu H."/>
        </authorList>
    </citation>
    <scope>NUCLEOTIDE SEQUENCE [LARGE SCALE GENOMIC DNA]</scope>
    <source>
        <strain evidence="2 3">DSM 14656</strain>
    </source>
</reference>
<organism evidence="2 3">
    <name type="scientific">Ramlibacter henchirensis</name>
    <dbReference type="NCBI Taxonomy" id="204072"/>
    <lineage>
        <taxon>Bacteria</taxon>
        <taxon>Pseudomonadati</taxon>
        <taxon>Pseudomonadota</taxon>
        <taxon>Betaproteobacteria</taxon>
        <taxon>Burkholderiales</taxon>
        <taxon>Comamonadaceae</taxon>
        <taxon>Ramlibacter</taxon>
    </lineage>
</organism>
<keyword evidence="3" id="KW-1185">Reference proteome</keyword>
<evidence type="ECO:0000313" key="3">
    <source>
        <dbReference type="Proteomes" id="UP000298180"/>
    </source>
</evidence>
<dbReference type="Pfam" id="PF02627">
    <property type="entry name" value="CMD"/>
    <property type="match status" value="1"/>
</dbReference>
<feature type="domain" description="Carboxymuconolactone decarboxylase-like" evidence="1">
    <location>
        <begin position="63"/>
        <end position="130"/>
    </location>
</feature>
<dbReference type="PANTHER" id="PTHR34846:SF5">
    <property type="entry name" value="CARBOXYMUCONOLACTONE DECARBOXYLASE-LIKE DOMAIN-CONTAINING PROTEIN"/>
    <property type="match status" value="1"/>
</dbReference>
<gene>
    <name evidence="2" type="ORF">EZ313_08630</name>
</gene>
<comment type="caution">
    <text evidence="2">The sequence shown here is derived from an EMBL/GenBank/DDBJ whole genome shotgun (WGS) entry which is preliminary data.</text>
</comment>
<dbReference type="GO" id="GO:0051920">
    <property type="term" value="F:peroxiredoxin activity"/>
    <property type="evidence" value="ECO:0007669"/>
    <property type="project" value="InterPro"/>
</dbReference>
<proteinExistence type="predicted"/>
<dbReference type="Gene3D" id="1.20.1290.10">
    <property type="entry name" value="AhpD-like"/>
    <property type="match status" value="1"/>
</dbReference>
<name>A0A4Z0C704_9BURK</name>
<dbReference type="PANTHER" id="PTHR34846">
    <property type="entry name" value="4-CARBOXYMUCONOLACTONE DECARBOXYLASE FAMILY PROTEIN (AFU_ORTHOLOGUE AFUA_6G11590)"/>
    <property type="match status" value="1"/>
</dbReference>
<evidence type="ECO:0000259" key="1">
    <source>
        <dbReference type="Pfam" id="PF02627"/>
    </source>
</evidence>
<dbReference type="RefSeq" id="WP_135262758.1">
    <property type="nucleotide sequence ID" value="NZ_SMLM01000001.1"/>
</dbReference>
<dbReference type="InterPro" id="IPR029032">
    <property type="entry name" value="AhpD-like"/>
</dbReference>
<protein>
    <submittedName>
        <fullName evidence="2">Carboxymuconolactone decarboxylase family protein</fullName>
    </submittedName>
</protein>
<evidence type="ECO:0000313" key="2">
    <source>
        <dbReference type="EMBL" id="TFZ06672.1"/>
    </source>
</evidence>
<dbReference type="Proteomes" id="UP000298180">
    <property type="component" value="Unassembled WGS sequence"/>
</dbReference>
<dbReference type="AlphaFoldDB" id="A0A4Z0C704"/>
<accession>A0A4Z0C704</accession>
<dbReference type="SUPFAM" id="SSF69118">
    <property type="entry name" value="AhpD-like"/>
    <property type="match status" value="1"/>
</dbReference>
<dbReference type="OrthoDB" id="4704294at2"/>
<dbReference type="InterPro" id="IPR003779">
    <property type="entry name" value="CMD-like"/>
</dbReference>